<proteinExistence type="predicted"/>
<dbReference type="OrthoDB" id="9784009at2"/>
<dbReference type="AlphaFoldDB" id="A0A1Q2SNL5"/>
<evidence type="ECO:0000256" key="1">
    <source>
        <dbReference type="SAM" id="Phobius"/>
    </source>
</evidence>
<keyword evidence="1" id="KW-0472">Membrane</keyword>
<feature type="transmembrane region" description="Helical" evidence="1">
    <location>
        <begin position="6"/>
        <end position="26"/>
    </location>
</feature>
<dbReference type="EMBL" id="AP014836">
    <property type="protein sequence ID" value="BAW80693.1"/>
    <property type="molecule type" value="Genomic_DNA"/>
</dbReference>
<keyword evidence="1" id="KW-0812">Transmembrane</keyword>
<sequence>MNIKLSIIVGSIIAIIVLGVAVRSFISTSPTPIKLKDSHCDADTLNATLTYWEGKDLLIRDQIPAHCVDQAQQIRYVGVPEKGGYWVKAEDYAERQKAWEQHRK</sequence>
<keyword evidence="1" id="KW-1133">Transmembrane helix</keyword>
<dbReference type="RefSeq" id="WP_096527206.1">
    <property type="nucleotide sequence ID" value="NZ_AP014836.1"/>
</dbReference>
<reference evidence="2 3" key="1">
    <citation type="journal article" date="2017" name="ISME J.">
        <title>An acid-tolerant ammonia-oxidizing ?-proteobacterium from soil.</title>
        <authorList>
            <person name="Hayatsu M."/>
            <person name="Tago K."/>
            <person name="Uchiyama I."/>
            <person name="Toyoda A."/>
            <person name="Wang Y."/>
            <person name="Shimomura Y."/>
            <person name="Okubo T."/>
            <person name="Kurisu F."/>
            <person name="Hirono Y."/>
            <person name="Nonaka K."/>
            <person name="Akiyama H."/>
            <person name="Itoh T."/>
            <person name="Takami H."/>
        </authorList>
    </citation>
    <scope>NUCLEOTIDE SEQUENCE [LARGE SCALE GENOMIC DNA]</scope>
    <source>
        <strain evidence="2 3">TAO100</strain>
    </source>
</reference>
<evidence type="ECO:0000313" key="3">
    <source>
        <dbReference type="Proteomes" id="UP000243679"/>
    </source>
</evidence>
<dbReference type="KEGG" id="ntt:TAO_1323"/>
<dbReference type="Proteomes" id="UP000243679">
    <property type="component" value="Chromosome"/>
</dbReference>
<organism evidence="2 3">
    <name type="scientific">Candidatus Nitrosoglobus terrae</name>
    <dbReference type="NCBI Taxonomy" id="1630141"/>
    <lineage>
        <taxon>Bacteria</taxon>
        <taxon>Pseudomonadati</taxon>
        <taxon>Pseudomonadota</taxon>
        <taxon>Gammaproteobacteria</taxon>
        <taxon>Chromatiales</taxon>
        <taxon>Chromatiaceae</taxon>
        <taxon>Candidatus Nitrosoglobus</taxon>
    </lineage>
</organism>
<gene>
    <name evidence="2" type="ORF">TAO_1323</name>
</gene>
<protein>
    <submittedName>
        <fullName evidence="2">Uncharacterized protein</fullName>
    </submittedName>
</protein>
<evidence type="ECO:0000313" key="2">
    <source>
        <dbReference type="EMBL" id="BAW80693.1"/>
    </source>
</evidence>
<keyword evidence="3" id="KW-1185">Reference proteome</keyword>
<accession>A0A1Q2SNL5</accession>
<name>A0A1Q2SNL5_9GAMM</name>